<comment type="caution">
    <text evidence="1">The sequence shown here is derived from an EMBL/GenBank/DDBJ whole genome shotgun (WGS) entry which is preliminary data.</text>
</comment>
<gene>
    <name evidence="1" type="ORF">HID58_010190</name>
</gene>
<feature type="non-terminal residue" evidence="1">
    <location>
        <position position="1"/>
    </location>
</feature>
<sequence length="35" mass="3856">FFAGEDGFEFPEESEAAAVALMATRDRLEKEMGFG</sequence>
<protein>
    <submittedName>
        <fullName evidence="1">Uncharacterized protein</fullName>
    </submittedName>
</protein>
<name>A0ABQ8DUR9_BRANA</name>
<evidence type="ECO:0000313" key="2">
    <source>
        <dbReference type="Proteomes" id="UP000824890"/>
    </source>
</evidence>
<organism evidence="1 2">
    <name type="scientific">Brassica napus</name>
    <name type="common">Rape</name>
    <dbReference type="NCBI Taxonomy" id="3708"/>
    <lineage>
        <taxon>Eukaryota</taxon>
        <taxon>Viridiplantae</taxon>
        <taxon>Streptophyta</taxon>
        <taxon>Embryophyta</taxon>
        <taxon>Tracheophyta</taxon>
        <taxon>Spermatophyta</taxon>
        <taxon>Magnoliopsida</taxon>
        <taxon>eudicotyledons</taxon>
        <taxon>Gunneridae</taxon>
        <taxon>Pentapetalae</taxon>
        <taxon>rosids</taxon>
        <taxon>malvids</taxon>
        <taxon>Brassicales</taxon>
        <taxon>Brassicaceae</taxon>
        <taxon>Brassiceae</taxon>
        <taxon>Brassica</taxon>
    </lineage>
</organism>
<proteinExistence type="predicted"/>
<reference evidence="1 2" key="1">
    <citation type="submission" date="2021-05" db="EMBL/GenBank/DDBJ databases">
        <title>Genome Assembly of Synthetic Allotetraploid Brassica napus Reveals Homoeologous Exchanges between Subgenomes.</title>
        <authorList>
            <person name="Davis J.T."/>
        </authorList>
    </citation>
    <scope>NUCLEOTIDE SEQUENCE [LARGE SCALE GENOMIC DNA]</scope>
    <source>
        <strain evidence="2">cv. Da-Ae</strain>
        <tissue evidence="1">Seedling</tissue>
    </source>
</reference>
<accession>A0ABQ8DUR9</accession>
<keyword evidence="2" id="KW-1185">Reference proteome</keyword>
<evidence type="ECO:0000313" key="1">
    <source>
        <dbReference type="EMBL" id="KAH0933073.1"/>
    </source>
</evidence>
<dbReference type="Proteomes" id="UP000824890">
    <property type="component" value="Unassembled WGS sequence"/>
</dbReference>
<dbReference type="EMBL" id="JAGKQM010000003">
    <property type="protein sequence ID" value="KAH0933073.1"/>
    <property type="molecule type" value="Genomic_DNA"/>
</dbReference>